<dbReference type="GO" id="GO:0009279">
    <property type="term" value="C:cell outer membrane"/>
    <property type="evidence" value="ECO:0007669"/>
    <property type="project" value="UniProtKB-SubCell"/>
</dbReference>
<keyword evidence="10" id="KW-1185">Reference proteome</keyword>
<evidence type="ECO:0000259" key="8">
    <source>
        <dbReference type="Pfam" id="PF07715"/>
    </source>
</evidence>
<name>A0A4U0H926_9SPHI</name>
<dbReference type="InterPro" id="IPR023997">
    <property type="entry name" value="TonB-dep_OMP_SusC/RagA_CS"/>
</dbReference>
<dbReference type="OrthoDB" id="9768177at2"/>
<comment type="similarity">
    <text evidence="7">Belongs to the TonB-dependent receptor family.</text>
</comment>
<evidence type="ECO:0000256" key="5">
    <source>
        <dbReference type="ARBA" id="ARBA00023136"/>
    </source>
</evidence>
<gene>
    <name evidence="9" type="ORF">FAZ19_03530</name>
</gene>
<keyword evidence="2 7" id="KW-0813">Transport</keyword>
<dbReference type="NCBIfam" id="TIGR04056">
    <property type="entry name" value="OMP_RagA_SusC"/>
    <property type="match status" value="1"/>
</dbReference>
<keyword evidence="5 7" id="KW-0472">Membrane</keyword>
<proteinExistence type="inferred from homology"/>
<keyword evidence="3 7" id="KW-1134">Transmembrane beta strand</keyword>
<evidence type="ECO:0000256" key="3">
    <source>
        <dbReference type="ARBA" id="ARBA00022452"/>
    </source>
</evidence>
<dbReference type="Proteomes" id="UP000309872">
    <property type="component" value="Unassembled WGS sequence"/>
</dbReference>
<dbReference type="InterPro" id="IPR008969">
    <property type="entry name" value="CarboxyPept-like_regulatory"/>
</dbReference>
<dbReference type="InterPro" id="IPR023996">
    <property type="entry name" value="TonB-dep_OMP_SusC/RagA"/>
</dbReference>
<dbReference type="InterPro" id="IPR039426">
    <property type="entry name" value="TonB-dep_rcpt-like"/>
</dbReference>
<dbReference type="Pfam" id="PF13715">
    <property type="entry name" value="CarbopepD_reg_2"/>
    <property type="match status" value="1"/>
</dbReference>
<dbReference type="SUPFAM" id="SSF56935">
    <property type="entry name" value="Porins"/>
    <property type="match status" value="1"/>
</dbReference>
<dbReference type="Gene3D" id="2.170.130.10">
    <property type="entry name" value="TonB-dependent receptor, plug domain"/>
    <property type="match status" value="1"/>
</dbReference>
<comment type="caution">
    <text evidence="9">The sequence shown here is derived from an EMBL/GenBank/DDBJ whole genome shotgun (WGS) entry which is preliminary data.</text>
</comment>
<keyword evidence="4 7" id="KW-0812">Transmembrane</keyword>
<dbReference type="InterPro" id="IPR012910">
    <property type="entry name" value="Plug_dom"/>
</dbReference>
<dbReference type="InterPro" id="IPR036942">
    <property type="entry name" value="Beta-barrel_TonB_sf"/>
</dbReference>
<evidence type="ECO:0000313" key="9">
    <source>
        <dbReference type="EMBL" id="TJY68340.1"/>
    </source>
</evidence>
<evidence type="ECO:0000256" key="1">
    <source>
        <dbReference type="ARBA" id="ARBA00004571"/>
    </source>
</evidence>
<evidence type="ECO:0000313" key="10">
    <source>
        <dbReference type="Proteomes" id="UP000309872"/>
    </source>
</evidence>
<evidence type="ECO:0000256" key="6">
    <source>
        <dbReference type="ARBA" id="ARBA00023237"/>
    </source>
</evidence>
<feature type="domain" description="TonB-dependent receptor plug" evidence="8">
    <location>
        <begin position="122"/>
        <end position="254"/>
    </location>
</feature>
<dbReference type="AlphaFoldDB" id="A0A4U0H926"/>
<dbReference type="Gene3D" id="2.40.170.20">
    <property type="entry name" value="TonB-dependent receptor, beta-barrel domain"/>
    <property type="match status" value="1"/>
</dbReference>
<dbReference type="PROSITE" id="PS52016">
    <property type="entry name" value="TONB_DEPENDENT_REC_3"/>
    <property type="match status" value="1"/>
</dbReference>
<dbReference type="NCBIfam" id="TIGR04057">
    <property type="entry name" value="SusC_RagA_signa"/>
    <property type="match status" value="1"/>
</dbReference>
<keyword evidence="6 7" id="KW-0998">Cell outer membrane</keyword>
<sequence length="1054" mass="116893">MQLSMKNKIIYSILLFCIGLCLQGIAQTTVRGRVLDENGRGLAGVTVINTSTGRALVATDENGGFSVSITGSTTLLFKLVGYVDQRTRTSGQTNLTVTMEPSEDTESVEEVVVTRGYVKRPKETSTGASNIITADDIRDIPGSLETLLQGRAPGLNIQVNTGAPGFRGTTQIRGLSTLATAGSGNESILMPTSPLYVIDGVPLDADRASEMGLQQQGPGISPLSMIPPEDVESIEILKDAQATSLYGSLAAYGVIIINTKRGNSEIPRINYVNNSFMRTPPKLRETLGGNLERRLKLEQIFGNALTQDDIDRIQQTPHLSDSLNAYFNNSTNWQDLYFQTTFNQSHNLSVDGGNNVLSYKANIGYHTETGIIRNTGFDRYSTNLRMDYSPDSKLRFTGQVFAQLGKINKGDGTGILQTGVASGGMSSTLLPPPSFYSASSEYISSISTKNDNVKRLIRPYIEGSYEILTGLRLTSALSYEFVSDTEDTFSPAAANNQFSKVYSFAGRQTQLYSRSSLNYSKSFNEAHNIFINLFNEARNVTRQDFPIQQDRTPNDNYQGPLGYDGYFSRGGGLLNNFRNEKALSFALSTSYDYKRRYVVDLSYRMDGSSGNGFGNLYTKNPALGLRWNAHNEEWVKDNASWISLASIRGSWGINVMPNSTLERIYGRYDIQGNYNQQAGIGINFGQIPNPNLKPTTSMQYNFGLDISIFNNRVEFVYDTYYKKVDNLLFDQFLNNSVAFNVLASNDAAIANYGHELMLNVRPLRPGGDFNWTFSINGALNKDVLLKLPAHYGGQFIKFSGDPVDGQHNVFRVGTATLSNYLLINQGVYAHDQDVPIDPATGLRYRTADGTFFQAGDPIWKDINGDYILDSRDMERTGNSQPLVTGGVQNTFTYKNLQFSMYASYTAKRTILNNALAERMGLMSDPFGKDGDNKVVVPLDGYDMWRQPGDIAKYPYAYAYTRSGSVNPFRYDQTLWAENGTYFKINNIILAYNFSRDALRRYGLQRLRVYASLDNVVTFSSYSGPNPENVTSLGRDLSNGYPIPRTYNVGLNLSF</sequence>
<reference evidence="9 10" key="1">
    <citation type="submission" date="2019-04" db="EMBL/GenBank/DDBJ databases">
        <title>Sphingobacterium olei sp. nov., isolated from oil-contaminated soil.</title>
        <authorList>
            <person name="Liu B."/>
        </authorList>
    </citation>
    <scope>NUCLEOTIDE SEQUENCE [LARGE SCALE GENOMIC DNA]</scope>
    <source>
        <strain evidence="9 10">Y3L14</strain>
    </source>
</reference>
<evidence type="ECO:0000256" key="2">
    <source>
        <dbReference type="ARBA" id="ARBA00022448"/>
    </source>
</evidence>
<accession>A0A4U0H926</accession>
<dbReference type="EMBL" id="SUKA01000001">
    <property type="protein sequence ID" value="TJY68340.1"/>
    <property type="molecule type" value="Genomic_DNA"/>
</dbReference>
<dbReference type="InterPro" id="IPR037066">
    <property type="entry name" value="Plug_dom_sf"/>
</dbReference>
<dbReference type="SUPFAM" id="SSF49464">
    <property type="entry name" value="Carboxypeptidase regulatory domain-like"/>
    <property type="match status" value="1"/>
</dbReference>
<protein>
    <submittedName>
        <fullName evidence="9">SusC/RagA family TonB-linked outer membrane protein</fullName>
    </submittedName>
</protein>
<evidence type="ECO:0000256" key="7">
    <source>
        <dbReference type="PROSITE-ProRule" id="PRU01360"/>
    </source>
</evidence>
<evidence type="ECO:0000256" key="4">
    <source>
        <dbReference type="ARBA" id="ARBA00022692"/>
    </source>
</evidence>
<dbReference type="Pfam" id="PF07715">
    <property type="entry name" value="Plug"/>
    <property type="match status" value="1"/>
</dbReference>
<organism evidence="9 10">
    <name type="scientific">Sphingobacterium alkalisoli</name>
    <dbReference type="NCBI Taxonomy" id="1874115"/>
    <lineage>
        <taxon>Bacteria</taxon>
        <taxon>Pseudomonadati</taxon>
        <taxon>Bacteroidota</taxon>
        <taxon>Sphingobacteriia</taxon>
        <taxon>Sphingobacteriales</taxon>
        <taxon>Sphingobacteriaceae</taxon>
        <taxon>Sphingobacterium</taxon>
    </lineage>
</organism>
<comment type="subcellular location">
    <subcellularLocation>
        <location evidence="1 7">Cell outer membrane</location>
        <topology evidence="1 7">Multi-pass membrane protein</topology>
    </subcellularLocation>
</comment>